<organism evidence="2 3">
    <name type="scientific">Pleurodeles waltl</name>
    <name type="common">Iberian ribbed newt</name>
    <dbReference type="NCBI Taxonomy" id="8319"/>
    <lineage>
        <taxon>Eukaryota</taxon>
        <taxon>Metazoa</taxon>
        <taxon>Chordata</taxon>
        <taxon>Craniata</taxon>
        <taxon>Vertebrata</taxon>
        <taxon>Euteleostomi</taxon>
        <taxon>Amphibia</taxon>
        <taxon>Batrachia</taxon>
        <taxon>Caudata</taxon>
        <taxon>Salamandroidea</taxon>
        <taxon>Salamandridae</taxon>
        <taxon>Pleurodelinae</taxon>
        <taxon>Pleurodeles</taxon>
    </lineage>
</organism>
<feature type="region of interest" description="Disordered" evidence="1">
    <location>
        <begin position="1"/>
        <end position="67"/>
    </location>
</feature>
<evidence type="ECO:0000313" key="3">
    <source>
        <dbReference type="Proteomes" id="UP001066276"/>
    </source>
</evidence>
<comment type="caution">
    <text evidence="2">The sequence shown here is derived from an EMBL/GenBank/DDBJ whole genome shotgun (WGS) entry which is preliminary data.</text>
</comment>
<gene>
    <name evidence="2" type="ORF">NDU88_003203</name>
</gene>
<reference evidence="2" key="1">
    <citation type="journal article" date="2022" name="bioRxiv">
        <title>Sequencing and chromosome-scale assembly of the giantPleurodeles waltlgenome.</title>
        <authorList>
            <person name="Brown T."/>
            <person name="Elewa A."/>
            <person name="Iarovenko S."/>
            <person name="Subramanian E."/>
            <person name="Araus A.J."/>
            <person name="Petzold A."/>
            <person name="Susuki M."/>
            <person name="Suzuki K.-i.T."/>
            <person name="Hayashi T."/>
            <person name="Toyoda A."/>
            <person name="Oliveira C."/>
            <person name="Osipova E."/>
            <person name="Leigh N.D."/>
            <person name="Simon A."/>
            <person name="Yun M.H."/>
        </authorList>
    </citation>
    <scope>NUCLEOTIDE SEQUENCE</scope>
    <source>
        <strain evidence="2">20211129_DDA</strain>
        <tissue evidence="2">Liver</tissue>
    </source>
</reference>
<dbReference type="EMBL" id="JANPWB010000015">
    <property type="protein sequence ID" value="KAJ1090063.1"/>
    <property type="molecule type" value="Genomic_DNA"/>
</dbReference>
<protein>
    <submittedName>
        <fullName evidence="2">Uncharacterized protein</fullName>
    </submittedName>
</protein>
<evidence type="ECO:0000313" key="2">
    <source>
        <dbReference type="EMBL" id="KAJ1090063.1"/>
    </source>
</evidence>
<proteinExistence type="predicted"/>
<name>A0AAV7LKW2_PLEWA</name>
<feature type="region of interest" description="Disordered" evidence="1">
    <location>
        <begin position="81"/>
        <end position="108"/>
    </location>
</feature>
<evidence type="ECO:0000256" key="1">
    <source>
        <dbReference type="SAM" id="MobiDB-lite"/>
    </source>
</evidence>
<feature type="compositionally biased region" description="Basic and acidic residues" evidence="1">
    <location>
        <begin position="24"/>
        <end position="40"/>
    </location>
</feature>
<accession>A0AAV7LKW2</accession>
<dbReference type="Proteomes" id="UP001066276">
    <property type="component" value="Chromosome 11"/>
</dbReference>
<dbReference type="AlphaFoldDB" id="A0AAV7LKW2"/>
<keyword evidence="3" id="KW-1185">Reference proteome</keyword>
<sequence length="108" mass="11136">MLEIAPGGRGESQGAAASRSRLPRWTEPRRPRSGRTRGERGGAATGRAQPAPLFQGSTPGSALDPCASDEAQAPVVCHQEPTRARAAATGRGGSRDEHAVSVPVTGRV</sequence>